<dbReference type="EMBL" id="AGUD01000239">
    <property type="protein sequence ID" value="EHN10150.1"/>
    <property type="molecule type" value="Genomic_DNA"/>
</dbReference>
<dbReference type="AlphaFoldDB" id="H0E827"/>
<gene>
    <name evidence="2" type="ORF">PAI11_29840</name>
</gene>
<keyword evidence="3" id="KW-1185">Reference proteome</keyword>
<comment type="caution">
    <text evidence="2">The sequence shown here is derived from an EMBL/GenBank/DDBJ whole genome shotgun (WGS) entry which is preliminary data.</text>
</comment>
<accession>H0E827</accession>
<name>H0E827_9ACTN</name>
<evidence type="ECO:0000256" key="1">
    <source>
        <dbReference type="SAM" id="MobiDB-lite"/>
    </source>
</evidence>
<feature type="region of interest" description="Disordered" evidence="1">
    <location>
        <begin position="278"/>
        <end position="298"/>
    </location>
</feature>
<dbReference type="Proteomes" id="UP000005143">
    <property type="component" value="Unassembled WGS sequence"/>
</dbReference>
<proteinExistence type="predicted"/>
<dbReference type="RefSeq" id="WP_007576587.1">
    <property type="nucleotide sequence ID" value="NZ_AGUD01000239.1"/>
</dbReference>
<organism evidence="2 3">
    <name type="scientific">Patulibacter medicamentivorans</name>
    <dbReference type="NCBI Taxonomy" id="1097667"/>
    <lineage>
        <taxon>Bacteria</taxon>
        <taxon>Bacillati</taxon>
        <taxon>Actinomycetota</taxon>
        <taxon>Thermoleophilia</taxon>
        <taxon>Solirubrobacterales</taxon>
        <taxon>Patulibacteraceae</taxon>
        <taxon>Patulibacter</taxon>
    </lineage>
</organism>
<sequence>MPTLIEPLIDVRTYATRFAALAPDLAAHAEGDGAGARAWWELSAELEELRRLAGTARETIGDCVAAIRRLATINRRARIRLGLEVEDLRDDRHAPSVIDYAVVSSAVAAVAGRLSDANLTIATAAPAAIRQRRIVGVSLCPASVAVGDGRLLVSENVEITRGVCSACDAAMDDARHGVEDQAVTVADLPSEGRELSMLATSRGHVEAIDRQVAFASRVLRTLDELWTGEERQLLRWLEGPQALGGPERAAELQRDGIHWACHASDALMLVEAYGRTARHEPGDPDHRFDERDWTGLLH</sequence>
<protein>
    <submittedName>
        <fullName evidence="2">Uncharacterized protein</fullName>
    </submittedName>
</protein>
<evidence type="ECO:0000313" key="2">
    <source>
        <dbReference type="EMBL" id="EHN10150.1"/>
    </source>
</evidence>
<reference evidence="2 3" key="1">
    <citation type="journal article" date="2013" name="Biodegradation">
        <title>Quantitative proteomic analysis of ibuprofen-degrading Patulibacter sp. strain I11.</title>
        <authorList>
            <person name="Almeida B."/>
            <person name="Kjeldal H."/>
            <person name="Lolas I."/>
            <person name="Knudsen A.D."/>
            <person name="Carvalho G."/>
            <person name="Nielsen K.L."/>
            <person name="Barreto Crespo M.T."/>
            <person name="Stensballe A."/>
            <person name="Nielsen J.L."/>
        </authorList>
    </citation>
    <scope>NUCLEOTIDE SEQUENCE [LARGE SCALE GENOMIC DNA]</scope>
    <source>
        <strain evidence="2 3">I11</strain>
    </source>
</reference>
<evidence type="ECO:0000313" key="3">
    <source>
        <dbReference type="Proteomes" id="UP000005143"/>
    </source>
</evidence>